<dbReference type="InterPro" id="IPR005467">
    <property type="entry name" value="His_kinase_dom"/>
</dbReference>
<evidence type="ECO:0000313" key="10">
    <source>
        <dbReference type="EMBL" id="AJQ92263.1"/>
    </source>
</evidence>
<dbReference type="InterPro" id="IPR003594">
    <property type="entry name" value="HATPase_dom"/>
</dbReference>
<evidence type="ECO:0000256" key="4">
    <source>
        <dbReference type="ARBA" id="ARBA00022679"/>
    </source>
</evidence>
<dbReference type="PROSITE" id="PS50109">
    <property type="entry name" value="HIS_KIN"/>
    <property type="match status" value="1"/>
</dbReference>
<dbReference type="STRING" id="1445510.YC6258_00210"/>
<dbReference type="NCBIfam" id="NF008293">
    <property type="entry name" value="PRK11073.1"/>
    <property type="match status" value="1"/>
</dbReference>
<protein>
    <recommendedName>
        <fullName evidence="2">histidine kinase</fullName>
        <ecNumber evidence="2">2.7.13.3</ecNumber>
    </recommendedName>
</protein>
<dbReference type="Pfam" id="PF00512">
    <property type="entry name" value="HisKA"/>
    <property type="match status" value="1"/>
</dbReference>
<dbReference type="PANTHER" id="PTHR43065">
    <property type="entry name" value="SENSOR HISTIDINE KINASE"/>
    <property type="match status" value="1"/>
</dbReference>
<gene>
    <name evidence="10" type="ORF">YC6258_00210</name>
</gene>
<proteinExistence type="predicted"/>
<keyword evidence="5" id="KW-0547">Nucleotide-binding</keyword>
<dbReference type="KEGG" id="gsn:YC6258_00210"/>
<dbReference type="GO" id="GO:0000155">
    <property type="term" value="F:phosphorelay sensor kinase activity"/>
    <property type="evidence" value="ECO:0007669"/>
    <property type="project" value="InterPro"/>
</dbReference>
<dbReference type="SMART" id="SM00388">
    <property type="entry name" value="HisKA"/>
    <property type="match status" value="1"/>
</dbReference>
<dbReference type="Gene3D" id="3.30.450.20">
    <property type="entry name" value="PAS domain"/>
    <property type="match status" value="1"/>
</dbReference>
<evidence type="ECO:0000313" key="11">
    <source>
        <dbReference type="Proteomes" id="UP000032266"/>
    </source>
</evidence>
<dbReference type="Pfam" id="PF02518">
    <property type="entry name" value="HATPase_c"/>
    <property type="match status" value="1"/>
</dbReference>
<dbReference type="InterPro" id="IPR036890">
    <property type="entry name" value="HATPase_C_sf"/>
</dbReference>
<dbReference type="HOGENOM" id="CLU_000445_114_39_6"/>
<keyword evidence="8" id="KW-0902">Two-component regulatory system</keyword>
<dbReference type="Proteomes" id="UP000032266">
    <property type="component" value="Chromosome"/>
</dbReference>
<dbReference type="Gene3D" id="1.10.287.130">
    <property type="match status" value="1"/>
</dbReference>
<sequence>MTDPKKFFSALVEQQCTAIVLMDEAHHICYLNNSAELLFARSDSRAQGLHITDLFQSDSTLPEFTSLDNPNSSLTQREARWTLGNERGVITVDYMMQRIQIEGTPYILLEVQHIDRLKKISRDEEFFAKQETTRHLVRGVAHEIKNPLGGIRGAAQLLARELPDESLTDYTNVIIEEADRLRNLVDRMLGSSKILRPQKTNIHEVLERICQLTRAETHNGVLLERDYDPSVPDLDADSEQLIQAILNIVGNAVQALTEARITDPTIIIRTRIARRFTIGQKCYRLVCRIDVEDNGPGIPEEIAENIFYPMISGRAGGTGLGLSIAQQIISQHNGIIECQSRPGETRFTIYLPLGDHE</sequence>
<feature type="domain" description="Histidine kinase" evidence="9">
    <location>
        <begin position="139"/>
        <end position="355"/>
    </location>
</feature>
<dbReference type="RefSeq" id="WP_281176309.1">
    <property type="nucleotide sequence ID" value="NZ_CP007142.1"/>
</dbReference>
<comment type="catalytic activity">
    <reaction evidence="1">
        <text>ATP + protein L-histidine = ADP + protein N-phospho-L-histidine.</text>
        <dbReference type="EC" id="2.7.13.3"/>
    </reaction>
</comment>
<keyword evidence="7" id="KW-0067">ATP-binding</keyword>
<dbReference type="AlphaFoldDB" id="A0A0C5VFX2"/>
<organism evidence="10 11">
    <name type="scientific">Gynuella sunshinyii YC6258</name>
    <dbReference type="NCBI Taxonomy" id="1445510"/>
    <lineage>
        <taxon>Bacteria</taxon>
        <taxon>Pseudomonadati</taxon>
        <taxon>Pseudomonadota</taxon>
        <taxon>Gammaproteobacteria</taxon>
        <taxon>Oceanospirillales</taxon>
        <taxon>Saccharospirillaceae</taxon>
        <taxon>Gynuella</taxon>
    </lineage>
</organism>
<evidence type="ECO:0000256" key="5">
    <source>
        <dbReference type="ARBA" id="ARBA00022741"/>
    </source>
</evidence>
<dbReference type="InterPro" id="IPR004358">
    <property type="entry name" value="Sig_transdc_His_kin-like_C"/>
</dbReference>
<dbReference type="EC" id="2.7.13.3" evidence="2"/>
<evidence type="ECO:0000256" key="7">
    <source>
        <dbReference type="ARBA" id="ARBA00022840"/>
    </source>
</evidence>
<dbReference type="PRINTS" id="PR00344">
    <property type="entry name" value="BCTRLSENSOR"/>
</dbReference>
<evidence type="ECO:0000256" key="6">
    <source>
        <dbReference type="ARBA" id="ARBA00022777"/>
    </source>
</evidence>
<evidence type="ECO:0000256" key="2">
    <source>
        <dbReference type="ARBA" id="ARBA00012438"/>
    </source>
</evidence>
<dbReference type="SUPFAM" id="SSF47384">
    <property type="entry name" value="Homodimeric domain of signal transducing histidine kinase"/>
    <property type="match status" value="1"/>
</dbReference>
<evidence type="ECO:0000256" key="8">
    <source>
        <dbReference type="ARBA" id="ARBA00023012"/>
    </source>
</evidence>
<dbReference type="Gene3D" id="3.30.565.10">
    <property type="entry name" value="Histidine kinase-like ATPase, C-terminal domain"/>
    <property type="match status" value="1"/>
</dbReference>
<name>A0A0C5VFX2_9GAMM</name>
<dbReference type="PANTHER" id="PTHR43065:SF16">
    <property type="entry name" value="SENSORY HISTIDINE KINASE_PHOSPHATASE NTRB"/>
    <property type="match status" value="1"/>
</dbReference>
<accession>A0A0C5VFX2</accession>
<dbReference type="PATRIC" id="fig|1445510.3.peg.204"/>
<dbReference type="SUPFAM" id="SSF55874">
    <property type="entry name" value="ATPase domain of HSP90 chaperone/DNA topoisomerase II/histidine kinase"/>
    <property type="match status" value="1"/>
</dbReference>
<keyword evidence="4 10" id="KW-0808">Transferase</keyword>
<keyword evidence="3" id="KW-0597">Phosphoprotein</keyword>
<dbReference type="CDD" id="cd00082">
    <property type="entry name" value="HisKA"/>
    <property type="match status" value="1"/>
</dbReference>
<dbReference type="InterPro" id="IPR003661">
    <property type="entry name" value="HisK_dim/P_dom"/>
</dbReference>
<dbReference type="InterPro" id="IPR036097">
    <property type="entry name" value="HisK_dim/P_sf"/>
</dbReference>
<evidence type="ECO:0000256" key="1">
    <source>
        <dbReference type="ARBA" id="ARBA00000085"/>
    </source>
</evidence>
<reference evidence="10 11" key="1">
    <citation type="submission" date="2014-01" db="EMBL/GenBank/DDBJ databases">
        <title>Full genme sequencing of cellulolytic bacterium Gynuella sunshinyii YC6258T gen. nov., sp. nov.</title>
        <authorList>
            <person name="Khan H."/>
            <person name="Chung E.J."/>
            <person name="Chung Y.R."/>
        </authorList>
    </citation>
    <scope>NUCLEOTIDE SEQUENCE [LARGE SCALE GENOMIC DNA]</scope>
    <source>
        <strain evidence="10 11">YC6258</strain>
    </source>
</reference>
<evidence type="ECO:0000256" key="3">
    <source>
        <dbReference type="ARBA" id="ARBA00022553"/>
    </source>
</evidence>
<dbReference type="SMART" id="SM00387">
    <property type="entry name" value="HATPase_c"/>
    <property type="match status" value="1"/>
</dbReference>
<dbReference type="EMBL" id="CP007142">
    <property type="protein sequence ID" value="AJQ92263.1"/>
    <property type="molecule type" value="Genomic_DNA"/>
</dbReference>
<evidence type="ECO:0000259" key="9">
    <source>
        <dbReference type="PROSITE" id="PS50109"/>
    </source>
</evidence>
<dbReference type="GO" id="GO:0005524">
    <property type="term" value="F:ATP binding"/>
    <property type="evidence" value="ECO:0007669"/>
    <property type="project" value="UniProtKB-KW"/>
</dbReference>
<keyword evidence="11" id="KW-1185">Reference proteome</keyword>
<keyword evidence="6 10" id="KW-0418">Kinase</keyword>